<accession>A0AAI8Z1U9</accession>
<dbReference type="PROSITE" id="PS50181">
    <property type="entry name" value="FBOX"/>
    <property type="match status" value="1"/>
</dbReference>
<dbReference type="Gene3D" id="1.20.1280.50">
    <property type="match status" value="1"/>
</dbReference>
<name>A0AAI8Z1U9_9PEZI</name>
<protein>
    <recommendedName>
        <fullName evidence="1">F-box domain-containing protein</fullName>
    </recommendedName>
</protein>
<dbReference type="CDD" id="cd09917">
    <property type="entry name" value="F-box_SF"/>
    <property type="match status" value="1"/>
</dbReference>
<dbReference type="Pfam" id="PF12937">
    <property type="entry name" value="F-box-like"/>
    <property type="match status" value="1"/>
</dbReference>
<dbReference type="InterPro" id="IPR036047">
    <property type="entry name" value="F-box-like_dom_sf"/>
</dbReference>
<dbReference type="EMBL" id="CAVMBE010000044">
    <property type="protein sequence ID" value="CAK4031095.1"/>
    <property type="molecule type" value="Genomic_DNA"/>
</dbReference>
<keyword evidence="3" id="KW-1185">Reference proteome</keyword>
<dbReference type="AlphaFoldDB" id="A0AAI8Z1U9"/>
<evidence type="ECO:0000313" key="3">
    <source>
        <dbReference type="Proteomes" id="UP001296104"/>
    </source>
</evidence>
<organism evidence="2 3">
    <name type="scientific">Lecanosticta acicola</name>
    <dbReference type="NCBI Taxonomy" id="111012"/>
    <lineage>
        <taxon>Eukaryota</taxon>
        <taxon>Fungi</taxon>
        <taxon>Dikarya</taxon>
        <taxon>Ascomycota</taxon>
        <taxon>Pezizomycotina</taxon>
        <taxon>Dothideomycetes</taxon>
        <taxon>Dothideomycetidae</taxon>
        <taxon>Mycosphaerellales</taxon>
        <taxon>Mycosphaerellaceae</taxon>
        <taxon>Lecanosticta</taxon>
    </lineage>
</organism>
<dbReference type="Proteomes" id="UP001296104">
    <property type="component" value="Unassembled WGS sequence"/>
</dbReference>
<gene>
    <name evidence="2" type="ORF">LECACI_7A006253</name>
</gene>
<proteinExistence type="predicted"/>
<dbReference type="InterPro" id="IPR001810">
    <property type="entry name" value="F-box_dom"/>
</dbReference>
<reference evidence="2" key="1">
    <citation type="submission" date="2023-11" db="EMBL/GenBank/DDBJ databases">
        <authorList>
            <person name="Alioto T."/>
            <person name="Alioto T."/>
            <person name="Gomez Garrido J."/>
        </authorList>
    </citation>
    <scope>NUCLEOTIDE SEQUENCE</scope>
</reference>
<comment type="caution">
    <text evidence="2">The sequence shown here is derived from an EMBL/GenBank/DDBJ whole genome shotgun (WGS) entry which is preliminary data.</text>
</comment>
<evidence type="ECO:0000259" key="1">
    <source>
        <dbReference type="PROSITE" id="PS50181"/>
    </source>
</evidence>
<feature type="domain" description="F-box" evidence="1">
    <location>
        <begin position="14"/>
        <end position="61"/>
    </location>
</feature>
<evidence type="ECO:0000313" key="2">
    <source>
        <dbReference type="EMBL" id="CAK4031095.1"/>
    </source>
</evidence>
<dbReference type="SUPFAM" id="SSF81383">
    <property type="entry name" value="F-box domain"/>
    <property type="match status" value="1"/>
</dbReference>
<sequence length="244" mass="27937">MTQHSNRHFRVSRMAPINELSVELLESIFAYLSMLELLRIRRVSKYWQEVIRCSSQLSRKTFHGFVPSDALSPEELTRFVCDNARNGRSSLDRQGIAMSVPSSSVTSLIDSEKPCPELSVEPTKLAPAVRFNPVFPSQGNIMRTRTKQFREPLTSSSSWLDMYLTQPPCNYAIATVYHKQGSPNFFRRWARRDADTGTCIVEVMRPQGVRARDVLEAAKAAQDSKIEIKKWRRIDIYIPGVFHV</sequence>